<comment type="similarity">
    <text evidence="1">Belongs to the short-chain dehydrogenases/reductases (SDR) family.</text>
</comment>
<keyword evidence="3" id="KW-1185">Reference proteome</keyword>
<sequence length="259" mass="27497">MTGIDFSGDIAFVTGATTGIGRAVGKALAAAGARTVLNGRGEEEANSILAEIRAAGGTAEFVHGSLADLDGWKTMLAEAKAVYGPFSIFVHCASPRRLESQNVLTVTEDEWDAMVNTNLRSGFFLGREIAKDMRAANIKGRMVYMTSLHSYSPRNLPHYSASKAGQMMVVRELARALGPDGIRVNGVAPGAIPGGGFKANVRAFEEKIPMGRTGTPEDLAASTLTLLSDTHSPYVTGVILPVDGGLAQYNWIDRPDELE</sequence>
<name>A0A3S3UQF6_9PROT</name>
<dbReference type="RefSeq" id="WP_127763516.1">
    <property type="nucleotide sequence ID" value="NZ_SADE01000001.1"/>
</dbReference>
<dbReference type="InterPro" id="IPR002347">
    <property type="entry name" value="SDR_fam"/>
</dbReference>
<dbReference type="PANTHER" id="PTHR42760">
    <property type="entry name" value="SHORT-CHAIN DEHYDROGENASES/REDUCTASES FAMILY MEMBER"/>
    <property type="match status" value="1"/>
</dbReference>
<dbReference type="GO" id="GO:0016616">
    <property type="term" value="F:oxidoreductase activity, acting on the CH-OH group of donors, NAD or NADP as acceptor"/>
    <property type="evidence" value="ECO:0007669"/>
    <property type="project" value="TreeGrafter"/>
</dbReference>
<dbReference type="OrthoDB" id="517007at2"/>
<evidence type="ECO:0000313" key="2">
    <source>
        <dbReference type="EMBL" id="RVU38144.1"/>
    </source>
</evidence>
<dbReference type="GO" id="GO:0030497">
    <property type="term" value="P:fatty acid elongation"/>
    <property type="evidence" value="ECO:0007669"/>
    <property type="project" value="TreeGrafter"/>
</dbReference>
<dbReference type="PANTHER" id="PTHR42760:SF135">
    <property type="entry name" value="BLL7886 PROTEIN"/>
    <property type="match status" value="1"/>
</dbReference>
<dbReference type="Proteomes" id="UP000287447">
    <property type="component" value="Unassembled WGS sequence"/>
</dbReference>
<evidence type="ECO:0000313" key="3">
    <source>
        <dbReference type="Proteomes" id="UP000287447"/>
    </source>
</evidence>
<proteinExistence type="inferred from homology"/>
<dbReference type="CDD" id="cd05233">
    <property type="entry name" value="SDR_c"/>
    <property type="match status" value="1"/>
</dbReference>
<dbReference type="Pfam" id="PF13561">
    <property type="entry name" value="adh_short_C2"/>
    <property type="match status" value="1"/>
</dbReference>
<dbReference type="PRINTS" id="PR00081">
    <property type="entry name" value="GDHRDH"/>
</dbReference>
<gene>
    <name evidence="2" type="ORF">EOI86_02245</name>
</gene>
<dbReference type="InterPro" id="IPR036291">
    <property type="entry name" value="NAD(P)-bd_dom_sf"/>
</dbReference>
<evidence type="ECO:0000256" key="1">
    <source>
        <dbReference type="ARBA" id="ARBA00006484"/>
    </source>
</evidence>
<accession>A0A3S3UQF6</accession>
<dbReference type="Gene3D" id="3.40.50.720">
    <property type="entry name" value="NAD(P)-binding Rossmann-like Domain"/>
    <property type="match status" value="1"/>
</dbReference>
<reference evidence="3" key="1">
    <citation type="submission" date="2019-01" db="EMBL/GenBank/DDBJ databases">
        <title>Gri0909 isolated from a small marine red alga.</title>
        <authorList>
            <person name="Kim J."/>
            <person name="Jeong S.E."/>
            <person name="Jeon C.O."/>
        </authorList>
    </citation>
    <scope>NUCLEOTIDE SEQUENCE [LARGE SCALE GENOMIC DNA]</scope>
    <source>
        <strain evidence="3">Gri0909</strain>
    </source>
</reference>
<dbReference type="AlphaFoldDB" id="A0A3S3UQF6"/>
<comment type="caution">
    <text evidence="2">The sequence shown here is derived from an EMBL/GenBank/DDBJ whole genome shotgun (WGS) entry which is preliminary data.</text>
</comment>
<dbReference type="EMBL" id="SADE01000001">
    <property type="protein sequence ID" value="RVU38144.1"/>
    <property type="molecule type" value="Genomic_DNA"/>
</dbReference>
<protein>
    <submittedName>
        <fullName evidence="2">SDR family oxidoreductase</fullName>
    </submittedName>
</protein>
<organism evidence="2 3">
    <name type="scientific">Hwanghaeella grinnelliae</name>
    <dbReference type="NCBI Taxonomy" id="2500179"/>
    <lineage>
        <taxon>Bacteria</taxon>
        <taxon>Pseudomonadati</taxon>
        <taxon>Pseudomonadota</taxon>
        <taxon>Alphaproteobacteria</taxon>
        <taxon>Rhodospirillales</taxon>
        <taxon>Rhodospirillaceae</taxon>
        <taxon>Hwanghaeella</taxon>
    </lineage>
</organism>
<dbReference type="SUPFAM" id="SSF51735">
    <property type="entry name" value="NAD(P)-binding Rossmann-fold domains"/>
    <property type="match status" value="1"/>
</dbReference>